<evidence type="ECO:0000256" key="2">
    <source>
        <dbReference type="SAM" id="MobiDB-lite"/>
    </source>
</evidence>
<reference evidence="3 4" key="1">
    <citation type="submission" date="2016-07" db="EMBL/GenBank/DDBJ databases">
        <title>Draft genome of the white-rot fungus Obba rivulosa 3A-2.</title>
        <authorList>
            <consortium name="DOE Joint Genome Institute"/>
            <person name="Miettinen O."/>
            <person name="Riley R."/>
            <person name="Acob R."/>
            <person name="Barry K."/>
            <person name="Cullen D."/>
            <person name="De Vries R."/>
            <person name="Hainaut M."/>
            <person name="Hatakka A."/>
            <person name="Henrissat B."/>
            <person name="Hilden K."/>
            <person name="Kuo R."/>
            <person name="Labutti K."/>
            <person name="Lipzen A."/>
            <person name="Makela M.R."/>
            <person name="Sandor L."/>
            <person name="Spatafora J.W."/>
            <person name="Grigoriev I.V."/>
            <person name="Hibbett D.S."/>
        </authorList>
    </citation>
    <scope>NUCLEOTIDE SEQUENCE [LARGE SCALE GENOMIC DNA]</scope>
    <source>
        <strain evidence="3 4">3A-2</strain>
    </source>
</reference>
<keyword evidence="4" id="KW-1185">Reference proteome</keyword>
<dbReference type="Proteomes" id="UP000250043">
    <property type="component" value="Unassembled WGS sequence"/>
</dbReference>
<keyword evidence="1" id="KW-0175">Coiled coil</keyword>
<protein>
    <submittedName>
        <fullName evidence="3">Uncharacterized protein</fullName>
    </submittedName>
</protein>
<feature type="compositionally biased region" description="Basic and acidic residues" evidence="2">
    <location>
        <begin position="1"/>
        <end position="11"/>
    </location>
</feature>
<evidence type="ECO:0000313" key="3">
    <source>
        <dbReference type="EMBL" id="OCH83604.1"/>
    </source>
</evidence>
<dbReference type="EMBL" id="KV722941">
    <property type="protein sequence ID" value="OCH83604.1"/>
    <property type="molecule type" value="Genomic_DNA"/>
</dbReference>
<dbReference type="SUPFAM" id="SSF90257">
    <property type="entry name" value="Myosin rod fragments"/>
    <property type="match status" value="1"/>
</dbReference>
<gene>
    <name evidence="3" type="ORF">OBBRIDRAFT_840372</name>
</gene>
<accession>A0A8E2DFA8</accession>
<sequence>MPVESLSDREQAVQAKLRTVETSPVDAKKAKRAAESELHLVWSRQSNLEGQLADMQKAEEILERQLSSAQARYADCEDVVLQSGRDKSAHDRQLEAVKKQLEAETAKRSRLEHPVSNQKAEIICLKDHNVKPDRDFHKALTVLKIREWEVKQLESLQEKTIVEHVHVLEEAKHVAHRQLADAQAELGQNATTQGGEQEQVQLRVKEKSIRAQEDKVVRALQDAEKEQHPREATELHVECLQDEVQHAQSQLEFTRFADGVDVPGSIARLKHQYKSGISQLKNPLEEVELAKDTASRIKEHVDRQHAELQLADEGWRMERELSARSYPLRKHTGSDVRVYANVTPSKRSMAQTNAQVTALKHQVPVLELQMVASTRVR</sequence>
<feature type="coiled-coil region" evidence="1">
    <location>
        <begin position="45"/>
        <end position="107"/>
    </location>
</feature>
<name>A0A8E2DFA8_9APHY</name>
<evidence type="ECO:0000256" key="1">
    <source>
        <dbReference type="SAM" id="Coils"/>
    </source>
</evidence>
<dbReference type="OrthoDB" id="2802464at2759"/>
<proteinExistence type="predicted"/>
<evidence type="ECO:0000313" key="4">
    <source>
        <dbReference type="Proteomes" id="UP000250043"/>
    </source>
</evidence>
<feature type="region of interest" description="Disordered" evidence="2">
    <location>
        <begin position="1"/>
        <end position="28"/>
    </location>
</feature>
<organism evidence="3 4">
    <name type="scientific">Obba rivulosa</name>
    <dbReference type="NCBI Taxonomy" id="1052685"/>
    <lineage>
        <taxon>Eukaryota</taxon>
        <taxon>Fungi</taxon>
        <taxon>Dikarya</taxon>
        <taxon>Basidiomycota</taxon>
        <taxon>Agaricomycotina</taxon>
        <taxon>Agaricomycetes</taxon>
        <taxon>Polyporales</taxon>
        <taxon>Gelatoporiaceae</taxon>
        <taxon>Obba</taxon>
    </lineage>
</organism>
<dbReference type="AlphaFoldDB" id="A0A8E2DFA8"/>